<organism evidence="6 7">
    <name type="scientific">Allosphingosinicella ginsenosidimutans</name>
    <dbReference type="NCBI Taxonomy" id="1176539"/>
    <lineage>
        <taxon>Bacteria</taxon>
        <taxon>Pseudomonadati</taxon>
        <taxon>Pseudomonadota</taxon>
        <taxon>Alphaproteobacteria</taxon>
        <taxon>Sphingomonadales</taxon>
        <taxon>Sphingomonadaceae</taxon>
        <taxon>Allosphingosinicella</taxon>
    </lineage>
</organism>
<proteinExistence type="inferred from homology"/>
<dbReference type="EC" id="3.6.1.-" evidence="4"/>
<feature type="domain" description="Nudix hydrolase" evidence="5">
    <location>
        <begin position="7"/>
        <end position="151"/>
    </location>
</feature>
<keyword evidence="3 4" id="KW-0378">Hydrolase</keyword>
<dbReference type="OrthoDB" id="9816040at2"/>
<dbReference type="InterPro" id="IPR000086">
    <property type="entry name" value="NUDIX_hydrolase_dom"/>
</dbReference>
<comment type="cofactor">
    <cofactor evidence="2">
        <name>Mg(2+)</name>
        <dbReference type="ChEBI" id="CHEBI:18420"/>
    </cofactor>
</comment>
<comment type="function">
    <text evidence="4">Accelerates the degradation of transcripts by removing pyrophosphate from the 5'-end of triphosphorylated RNA, leading to a more labile monophosphorylated state that can stimulate subsequent ribonuclease cleavage.</text>
</comment>
<dbReference type="PROSITE" id="PS00893">
    <property type="entry name" value="NUDIX_BOX"/>
    <property type="match status" value="1"/>
</dbReference>
<sequence length="157" mass="17916">MDKAALPYRPAAGVMLLNAAGQVFVAQRLDSTLEAWQMPQGGLDPGEDPLTGALRELEEETGIAPDKVEIIARAEEELTYDLPDDLLGKMWQGRWRGQRQTWFLARFTGTDDDVNLDTAEPEFRAWKWTDPKNLPLIIVPFKKKLYEDLLQIFAEWL</sequence>
<evidence type="ECO:0000259" key="5">
    <source>
        <dbReference type="PROSITE" id="PS51462"/>
    </source>
</evidence>
<dbReference type="GO" id="GO:0008893">
    <property type="term" value="F:guanosine-3',5'-bis(diphosphate) 3'-diphosphatase activity"/>
    <property type="evidence" value="ECO:0007669"/>
    <property type="project" value="TreeGrafter"/>
</dbReference>
<dbReference type="InterPro" id="IPR020084">
    <property type="entry name" value="NUDIX_hydrolase_CS"/>
</dbReference>
<accession>A0A5C6TWG0</accession>
<comment type="cofactor">
    <cofactor evidence="1">
        <name>Mn(2+)</name>
        <dbReference type="ChEBI" id="CHEBI:29035"/>
    </cofactor>
</comment>
<protein>
    <recommendedName>
        <fullName evidence="4">RNA pyrophosphohydrolase</fullName>
        <ecNumber evidence="4">3.6.1.-</ecNumber>
    </recommendedName>
    <alternativeName>
        <fullName evidence="4">(Di)nucleoside polyphosphate hydrolase</fullName>
    </alternativeName>
</protein>
<name>A0A5C6TWG0_9SPHN</name>
<keyword evidence="7" id="KW-1185">Reference proteome</keyword>
<dbReference type="PANTHER" id="PTHR11839">
    <property type="entry name" value="UDP/ADP-SUGAR PYROPHOSPHATASE"/>
    <property type="match status" value="1"/>
</dbReference>
<dbReference type="Gene3D" id="3.90.79.10">
    <property type="entry name" value="Nucleoside Triphosphate Pyrophosphohydrolase"/>
    <property type="match status" value="1"/>
</dbReference>
<evidence type="ECO:0000313" key="6">
    <source>
        <dbReference type="EMBL" id="TXC64510.1"/>
    </source>
</evidence>
<dbReference type="EMBL" id="VOQQ01000001">
    <property type="protein sequence ID" value="TXC64510.1"/>
    <property type="molecule type" value="Genomic_DNA"/>
</dbReference>
<dbReference type="AlphaFoldDB" id="A0A5C6TWG0"/>
<dbReference type="PRINTS" id="PR00502">
    <property type="entry name" value="NUDIXFAMILY"/>
</dbReference>
<comment type="caution">
    <text evidence="6">The sequence shown here is derived from an EMBL/GenBank/DDBJ whole genome shotgun (WGS) entry which is preliminary data.</text>
</comment>
<evidence type="ECO:0000256" key="3">
    <source>
        <dbReference type="ARBA" id="ARBA00022801"/>
    </source>
</evidence>
<feature type="short sequence motif" description="Nudix box" evidence="4">
    <location>
        <begin position="41"/>
        <end position="62"/>
    </location>
</feature>
<dbReference type="InterPro" id="IPR015797">
    <property type="entry name" value="NUDIX_hydrolase-like_dom_sf"/>
</dbReference>
<dbReference type="GO" id="GO:0006753">
    <property type="term" value="P:nucleoside phosphate metabolic process"/>
    <property type="evidence" value="ECO:0007669"/>
    <property type="project" value="TreeGrafter"/>
</dbReference>
<dbReference type="Proteomes" id="UP000321249">
    <property type="component" value="Unassembled WGS sequence"/>
</dbReference>
<evidence type="ECO:0000313" key="7">
    <source>
        <dbReference type="Proteomes" id="UP000321249"/>
    </source>
</evidence>
<gene>
    <name evidence="4" type="primary">rppH</name>
    <name evidence="4" type="synonym">nudH</name>
    <name evidence="6" type="ORF">FRZ32_13115</name>
</gene>
<dbReference type="NCBIfam" id="NF001938">
    <property type="entry name" value="PRK00714.1-5"/>
    <property type="match status" value="1"/>
</dbReference>
<dbReference type="PROSITE" id="PS51462">
    <property type="entry name" value="NUDIX"/>
    <property type="match status" value="1"/>
</dbReference>
<dbReference type="CDD" id="cd03671">
    <property type="entry name" value="NUDIX_Ap4A_hydrolase_plant_like"/>
    <property type="match status" value="1"/>
</dbReference>
<comment type="cofactor">
    <cofactor evidence="4">
        <name>a divalent metal cation</name>
        <dbReference type="ChEBI" id="CHEBI:60240"/>
    </cofactor>
</comment>
<dbReference type="InterPro" id="IPR022927">
    <property type="entry name" value="RppH"/>
</dbReference>
<dbReference type="PANTHER" id="PTHR11839:SF22">
    <property type="entry name" value="NUDIX HYDROLASE 26, CHLOROPLASTIC"/>
    <property type="match status" value="1"/>
</dbReference>
<reference evidence="6 7" key="1">
    <citation type="journal article" date="2015" name="J. Microbiol.">
        <title>Sphingosinicella ginsenosidimutans sp. nov., with ginsenoside converting activity.</title>
        <authorList>
            <person name="Kim J.K."/>
            <person name="Kang M.S."/>
            <person name="Park S.C."/>
            <person name="Kim K.M."/>
            <person name="Choi K."/>
            <person name="Yoon M.H."/>
            <person name="Im W.T."/>
        </authorList>
    </citation>
    <scope>NUCLEOTIDE SEQUENCE [LARGE SCALE GENOMIC DNA]</scope>
    <source>
        <strain evidence="6 7">BS-11</strain>
    </source>
</reference>
<dbReference type="InterPro" id="IPR020476">
    <property type="entry name" value="Nudix_hydrolase"/>
</dbReference>
<evidence type="ECO:0000256" key="1">
    <source>
        <dbReference type="ARBA" id="ARBA00001936"/>
    </source>
</evidence>
<dbReference type="RefSeq" id="WP_147043933.1">
    <property type="nucleotide sequence ID" value="NZ_BAABIR010000001.1"/>
</dbReference>
<evidence type="ECO:0000256" key="4">
    <source>
        <dbReference type="HAMAP-Rule" id="MF_00298"/>
    </source>
</evidence>
<dbReference type="Pfam" id="PF00293">
    <property type="entry name" value="NUDIX"/>
    <property type="match status" value="1"/>
</dbReference>
<dbReference type="GO" id="GO:0019693">
    <property type="term" value="P:ribose phosphate metabolic process"/>
    <property type="evidence" value="ECO:0007669"/>
    <property type="project" value="TreeGrafter"/>
</dbReference>
<dbReference type="HAMAP" id="MF_00298">
    <property type="entry name" value="Nudix_RppH"/>
    <property type="match status" value="1"/>
</dbReference>
<dbReference type="SUPFAM" id="SSF55811">
    <property type="entry name" value="Nudix"/>
    <property type="match status" value="1"/>
</dbReference>
<dbReference type="GO" id="GO:0034432">
    <property type="term" value="F:bis(5'-adenosyl)-pentaphosphatase activity"/>
    <property type="evidence" value="ECO:0007669"/>
    <property type="project" value="TreeGrafter"/>
</dbReference>
<evidence type="ECO:0000256" key="2">
    <source>
        <dbReference type="ARBA" id="ARBA00001946"/>
    </source>
</evidence>
<comment type="similarity">
    <text evidence="4">Belongs to the Nudix hydrolase family. RppH subfamily.</text>
</comment>